<dbReference type="Proteomes" id="UP000032568">
    <property type="component" value="Chromosome"/>
</dbReference>
<feature type="domain" description="FlgO" evidence="1">
    <location>
        <begin position="64"/>
        <end position="193"/>
    </location>
</feature>
<dbReference type="EMBL" id="CP059735">
    <property type="protein sequence ID" value="WDD99279.1"/>
    <property type="molecule type" value="Genomic_DNA"/>
</dbReference>
<proteinExistence type="predicted"/>
<dbReference type="Pfam" id="PF17680">
    <property type="entry name" value="FlgO"/>
    <property type="match status" value="1"/>
</dbReference>
<dbReference type="InterPro" id="IPR041215">
    <property type="entry name" value="FlgO_dom"/>
</dbReference>
<reference evidence="2 3" key="2">
    <citation type="journal article" date="2022" name="Mar. Drugs">
        <title>Bioassay-Guided Fractionation Leads to the Detection of Cholic Acid Generated by the Rare Thalassomonas sp.</title>
        <authorList>
            <person name="Pheiffer F."/>
            <person name="Schneider Y.K."/>
            <person name="Hansen E.H."/>
            <person name="Andersen J.H."/>
            <person name="Isaksson J."/>
            <person name="Busche T."/>
            <person name="R C."/>
            <person name="Kalinowski J."/>
            <person name="Zyl L.V."/>
            <person name="Trindade M."/>
        </authorList>
    </citation>
    <scope>NUCLEOTIDE SEQUENCE [LARGE SCALE GENOMIC DNA]</scope>
    <source>
        <strain evidence="2 3">A5K-106</strain>
    </source>
</reference>
<gene>
    <name evidence="2" type="ORF">SG35_000890</name>
</gene>
<accession>A0AAF0C401</accession>
<reference evidence="2 3" key="1">
    <citation type="journal article" date="2015" name="Genome Announc.">
        <title>Draft Genome Sequences of Marine Isolates of Thalassomonas viridans and Thalassomonas actiniarum.</title>
        <authorList>
            <person name="Olonade I."/>
            <person name="van Zyl L.J."/>
            <person name="Trindade M."/>
        </authorList>
    </citation>
    <scope>NUCLEOTIDE SEQUENCE [LARGE SCALE GENOMIC DNA]</scope>
    <source>
        <strain evidence="2 3">A5K-106</strain>
    </source>
</reference>
<evidence type="ECO:0000313" key="3">
    <source>
        <dbReference type="Proteomes" id="UP000032568"/>
    </source>
</evidence>
<dbReference type="KEGG" id="tact:SG35_000890"/>
<sequence length="221" mass="24900">MKKLTLIMLGLLAGCSSQEQSLVIEDHKPEKYKFEPVKHNNEDDHSVSYYDKPLIKNVNHYVKWLTQDLFANIDFPDNDAVFVISDLALLDSDLNKTNHFGRQVTEAMTHEVNRTGFSVIDIKARGFIRMSESGDLFFQTEDYNEILSQTSATNIISGTMTRHRGGYLLNARVVDLATTALISSAQIFVPFDVVDSVMLEDQVSPPPKINEISLKSSSVRE</sequence>
<dbReference type="AlphaFoldDB" id="A0AAF0C401"/>
<dbReference type="RefSeq" id="WP_152646787.1">
    <property type="nucleotide sequence ID" value="NZ_CP059735.1"/>
</dbReference>
<organism evidence="2 3">
    <name type="scientific">Thalassomonas actiniarum</name>
    <dbReference type="NCBI Taxonomy" id="485447"/>
    <lineage>
        <taxon>Bacteria</taxon>
        <taxon>Pseudomonadati</taxon>
        <taxon>Pseudomonadota</taxon>
        <taxon>Gammaproteobacteria</taxon>
        <taxon>Alteromonadales</taxon>
        <taxon>Colwelliaceae</taxon>
        <taxon>Thalassomonas</taxon>
    </lineage>
</organism>
<protein>
    <recommendedName>
        <fullName evidence="1">FlgO domain-containing protein</fullName>
    </recommendedName>
</protein>
<dbReference type="PROSITE" id="PS51257">
    <property type="entry name" value="PROKAR_LIPOPROTEIN"/>
    <property type="match status" value="1"/>
</dbReference>
<evidence type="ECO:0000259" key="1">
    <source>
        <dbReference type="Pfam" id="PF17680"/>
    </source>
</evidence>
<keyword evidence="3" id="KW-1185">Reference proteome</keyword>
<evidence type="ECO:0000313" key="2">
    <source>
        <dbReference type="EMBL" id="WDD99279.1"/>
    </source>
</evidence>
<name>A0AAF0C401_9GAMM</name>